<comment type="subcellular location">
    <subcellularLocation>
        <location evidence="1">Secreted</location>
    </subcellularLocation>
</comment>
<dbReference type="InterPro" id="IPR022044">
    <property type="entry name" value="TcdB_toxin_mid/C"/>
</dbReference>
<dbReference type="Pfam" id="PF12256">
    <property type="entry name" value="TcdB_toxin_midN"/>
    <property type="match status" value="1"/>
</dbReference>
<comment type="caution">
    <text evidence="7">The sequence shown here is derived from an EMBL/GenBank/DDBJ whole genome shotgun (WGS) entry which is preliminary data.</text>
</comment>
<evidence type="ECO:0000256" key="3">
    <source>
        <dbReference type="ARBA" id="ARBA00023026"/>
    </source>
</evidence>
<dbReference type="Proteomes" id="UP000597444">
    <property type="component" value="Unassembled WGS sequence"/>
</dbReference>
<evidence type="ECO:0000256" key="4">
    <source>
        <dbReference type="SAM" id="MobiDB-lite"/>
    </source>
</evidence>
<evidence type="ECO:0000313" key="8">
    <source>
        <dbReference type="Proteomes" id="UP000597444"/>
    </source>
</evidence>
<keyword evidence="8" id="KW-1185">Reference proteome</keyword>
<feature type="domain" description="Insecticide toxin TcdB middle/N-terminal" evidence="6">
    <location>
        <begin position="730"/>
        <end position="858"/>
    </location>
</feature>
<feature type="region of interest" description="Disordered" evidence="4">
    <location>
        <begin position="2477"/>
        <end position="2496"/>
    </location>
</feature>
<evidence type="ECO:0008006" key="9">
    <source>
        <dbReference type="Google" id="ProtNLM"/>
    </source>
</evidence>
<sequence>MPLGQDEQAVGKQSVPDTSGSRASSEASRKPLPTVSLPKGGGAIRGIGEKFAANPVTGTGSMSVPIATSPGRSGFGPQLSLSYDSGAGNGPFGFGWNLTLPAITRKTDKGLPQYRDAKESDVYILSGAEDLVPEFKKDDTGKWIIQDSKYVIFDDPRTVGSVTYRVRRYRPRIEGLFARIERWTNEDSGEVHWRSISRDNITTLYGKTAESRVADPADATKHVFTWLICESYDDKGNAIVYEYAAENDDNVDRTQANEGNRVREANRYLRRIKYGNRMPNRDTATWQATDPALLAKATWMFEVVFDYNEGYYTEAVPDDQERIFARAQIKPPVESLWLVRQDPFSSYRSGFEVRTYRLCRRVLMFHHFPQELGTADYLVRSTEFSYVESPIASFISSVTQSGYIRQPTQTQPNRYLKKSMPLLEFEYSQVPDASKMALQPIREVDGESLENLPIGLDGISYQWMDLDGEGTSGILTEQADGWYYKRNESAKNQVARFGPMERVASLPAVRLAGGAQFLDLAGDGQVDLVQMEGPLRGFYERTVDAGWGPFQPFVFWPNLNTRDPDLKFVDLTSDGHTDILITEGEHLVWYPSLAEDGFGPAVRASLPPDEEKGPRLVFADGEQSVYLADLSGDGLSDLVRIRNGEVCYWPNLGYGHFGAKVTMDHAPWFDAPDQFDQRRIRLADIDGSGTTDILYLRRDGVHIYFNQSGNRWSDPVVLSQFPPIDTISSVQALDLLGNGTACLVWSSPLPGAARRPMHYLALMEEKPHLLVGVKNNLGAETKVYYAPSTRFYLDDKQKGKSWITRLPFPVHVVERVEIYDRISGNHFVTQYKYHHGYFDGVEREFRGFGMVEQLDTEAFAALTEGDTWPEATNLDAASHVPPVRTCTWFHTGVYLDREQISRQFEGEYYHEPGLSDQEFLPDTMLPTGLTLEEEREACRALKGMMLRQEVYALDGTGKAEHPYTVTEQNFAIERLQPKGDNRHAIFFTHAREAITYHYERNSTDPRISHALTLEVDPYGNMLKSLVVGYGRRPGKSPLQGKDKEKQEQVLITYTENDVTNAIDAPVDDPKYDPDNYRTPLPSETRSYEVTGFELVGDRTRFSFDDFAKASFQPLITLHQINYEEPTNYSKKQKRLIERVRTLYRPDDLGVSQNDPLTLLPLGIVQPLALPGESYKLAFTPGLLAKIYQRPLDVVQPPGSPPPENLLPNPSDVLSGQGADGGGYVDLNGDGRWWIPSGRTFFSPNPNNTAVQELAHACQHFFLPHRYRDPFHTNAISTYDGHNLLMVETHDALGNIVTVNTEDDDGNIAIRNDYRVLQPYWVTDPNGNRTQVTFDALGMVVATAVMGKPRENKGDNLINFKADLTQTQMNMFHDTLDPHTLAATLLQGASTRIIYDLHRFSLSQQAHPKDSTQWEPPYAATLARETHASDPLPSQGLKIQISFSYSDGFGREIQKKIQAEPGKVEVEDAVGNVTFVDTTPNVRWVGSGWTIFNNKGKPVRQYEPFFSTHHQFQFGKKVGVSPILFYDPVERVVATLHPNHTYEKVVFDPWRQVTYDVNDTVAPQDNDTGDPRTDPDIKGYVAAYFKTQPATWQTWYTQRQAGAPGTPEQSAATKSAVHADTPTVAYFDTLGRTFLTVAHNKFRYRDTPSTDPPVEESYRTRVIPDIEGNQREVIDAKDCVVMRYDYDMLSNRIHQASMEAGERWMLNDVMGKPIRAWDGRGHTFRTEYDPLRRPLRISVTSTNSANPNQEILTERMVYGEQHPKAELRNLRGQLYLHLDQAGVVLNERYDFKGNLLRASRRFTSGTQYKQTVDWSAVDANHGALPLNATAKLDLGILEAALALLLEVDTFTSHTSYDALNRPTQLIAPRSDQPGAKRNVIQPAFNEANLLERVDVWLDHPAEPAGLLDAATVPPSPVGVNNIDYDAKGQRLRIEYKNGATTRYSYDPETFRLIHLYTRRGATFTGDCENPLPPPPTIAAPDIPPLNTPCGLQNLHYTYDPAGNITHIRDDAQQTIYFRNRRVEPSTEYSYDAIYRLIEAMGREHLGQNGGVPLPPSSTSYNDKPRVGLLHPGDGNVMGRYFEQYLYDEVGNFREMYHRSTDPSDPGWRRVYIYDETSLLEVGKKSNRLTRTTLNPNGAQPQNEDYTHDIHGNMLTMPQLQVMQWDFKDQLQMTQRQAVNAGDTDGVQHQGESTWYVYDTAGHRVRKVTELATGAVKDEHIYLGGFEIYRKHSGVNAGLVRESLHIMDGKQRIALVETRNDINDGTSKQFIRYQFGNHLGSASLELDEQAQVVSYEEYTPYGSASYQAVRCQTETPKRYRYTGKERDEESGLYYHGARYYAPWLGRWVSCDPIGLVDGVSAYFYANCNPTIAIDPNGLASVQADLNKVQPKIPQPAPSNTIKDATGPQLSTAKPITQDVAVGPQEPVFAQGETVLEPRLPKQSSATNLAIGIIAWKVVDQTLELLETLSRQELPGATEVGSPWILPGGQSRGPGSFPGIHPADENFEAPSDVNKDKVSAPGQDTGGTSMEVGRPNFARRSEHADWGYYWNPFTNDIEFTNERMATDHIYPEVLIRKLPDFDLLTPEQQSQVLNHPDNFQPLPRSLNSSKRDRTAEEWQNAFGQSFHPDYIRDAIKYEQAIKKQLTQMIDTFRQQNVSQKEIDKSLMRGGNARWR</sequence>
<evidence type="ECO:0000256" key="1">
    <source>
        <dbReference type="ARBA" id="ARBA00004613"/>
    </source>
</evidence>
<organism evidence="7 8">
    <name type="scientific">Reticulibacter mediterranei</name>
    <dbReference type="NCBI Taxonomy" id="2778369"/>
    <lineage>
        <taxon>Bacteria</taxon>
        <taxon>Bacillati</taxon>
        <taxon>Chloroflexota</taxon>
        <taxon>Ktedonobacteria</taxon>
        <taxon>Ktedonobacterales</taxon>
        <taxon>Reticulibacteraceae</taxon>
        <taxon>Reticulibacter</taxon>
    </lineage>
</organism>
<dbReference type="InterPro" id="IPR050708">
    <property type="entry name" value="T6SS_VgrG/RHS"/>
</dbReference>
<dbReference type="SUPFAM" id="SSF69318">
    <property type="entry name" value="Integrin alpha N-terminal domain"/>
    <property type="match status" value="1"/>
</dbReference>
<evidence type="ECO:0000259" key="5">
    <source>
        <dbReference type="Pfam" id="PF12255"/>
    </source>
</evidence>
<feature type="region of interest" description="Disordered" evidence="4">
    <location>
        <begin position="1"/>
        <end position="41"/>
    </location>
</feature>
<protein>
    <recommendedName>
        <fullName evidence="9">Toxin</fullName>
    </recommendedName>
</protein>
<accession>A0A8J3IMS0</accession>
<name>A0A8J3IMS0_9CHLR</name>
<dbReference type="PANTHER" id="PTHR32305:SF15">
    <property type="entry name" value="PROTEIN RHSA-RELATED"/>
    <property type="match status" value="1"/>
</dbReference>
<dbReference type="Gene3D" id="2.180.10.10">
    <property type="entry name" value="RHS repeat-associated core"/>
    <property type="match status" value="1"/>
</dbReference>
<evidence type="ECO:0000259" key="6">
    <source>
        <dbReference type="Pfam" id="PF12256"/>
    </source>
</evidence>
<dbReference type="PRINTS" id="PR00394">
    <property type="entry name" value="RHSPROTEIN"/>
</dbReference>
<evidence type="ECO:0000313" key="7">
    <source>
        <dbReference type="EMBL" id="GHO97436.1"/>
    </source>
</evidence>
<dbReference type="GO" id="GO:0005576">
    <property type="term" value="C:extracellular region"/>
    <property type="evidence" value="ECO:0007669"/>
    <property type="project" value="UniProtKB-SubCell"/>
</dbReference>
<feature type="region of interest" description="Disordered" evidence="4">
    <location>
        <begin position="2590"/>
        <end position="2612"/>
    </location>
</feature>
<evidence type="ECO:0000256" key="2">
    <source>
        <dbReference type="ARBA" id="ARBA00022525"/>
    </source>
</evidence>
<proteinExistence type="predicted"/>
<dbReference type="Pfam" id="PF03534">
    <property type="entry name" value="SpvB"/>
    <property type="match status" value="1"/>
</dbReference>
<reference evidence="7" key="1">
    <citation type="submission" date="2020-10" db="EMBL/GenBank/DDBJ databases">
        <title>Taxonomic study of unclassified bacteria belonging to the class Ktedonobacteria.</title>
        <authorList>
            <person name="Yabe S."/>
            <person name="Wang C.M."/>
            <person name="Zheng Y."/>
            <person name="Sakai Y."/>
            <person name="Cavaletti L."/>
            <person name="Monciardini P."/>
            <person name="Donadio S."/>
        </authorList>
    </citation>
    <scope>NUCLEOTIDE SEQUENCE</scope>
    <source>
        <strain evidence="7">ID150040</strain>
    </source>
</reference>
<dbReference type="InterPro" id="IPR003284">
    <property type="entry name" value="Sal_SpvB"/>
</dbReference>
<dbReference type="PANTHER" id="PTHR32305">
    <property type="match status" value="1"/>
</dbReference>
<dbReference type="InterPro" id="IPR022045">
    <property type="entry name" value="TcdB_toxin_mid/N"/>
</dbReference>
<feature type="compositionally biased region" description="Polar residues" evidence="4">
    <location>
        <begin position="15"/>
        <end position="26"/>
    </location>
</feature>
<dbReference type="InterPro" id="IPR028994">
    <property type="entry name" value="Integrin_alpha_N"/>
</dbReference>
<dbReference type="EMBL" id="BNJK01000001">
    <property type="protein sequence ID" value="GHO97436.1"/>
    <property type="molecule type" value="Genomic_DNA"/>
</dbReference>
<dbReference type="InterPro" id="IPR022385">
    <property type="entry name" value="Rhs_assc_core"/>
</dbReference>
<keyword evidence="3" id="KW-0843">Virulence</keyword>
<keyword evidence="2" id="KW-0964">Secreted</keyword>
<feature type="region of interest" description="Disordered" evidence="4">
    <location>
        <begin position="1061"/>
        <end position="1082"/>
    </location>
</feature>
<dbReference type="GO" id="GO:0005737">
    <property type="term" value="C:cytoplasm"/>
    <property type="evidence" value="ECO:0007669"/>
    <property type="project" value="InterPro"/>
</dbReference>
<dbReference type="Pfam" id="PF12255">
    <property type="entry name" value="TcdB_toxin_midC"/>
    <property type="match status" value="1"/>
</dbReference>
<dbReference type="NCBIfam" id="TIGR03696">
    <property type="entry name" value="Rhs_assc_core"/>
    <property type="match status" value="1"/>
</dbReference>
<dbReference type="RefSeq" id="WP_220207995.1">
    <property type="nucleotide sequence ID" value="NZ_BNJK01000001.1"/>
</dbReference>
<feature type="region of interest" description="Disordered" evidence="4">
    <location>
        <begin position="2506"/>
        <end position="2530"/>
    </location>
</feature>
<gene>
    <name evidence="7" type="ORF">KSF_074840</name>
</gene>
<feature type="domain" description="Insecticide toxin TcdB middle/C-terminal" evidence="5">
    <location>
        <begin position="937"/>
        <end position="1064"/>
    </location>
</feature>